<dbReference type="GO" id="GO:0005886">
    <property type="term" value="C:plasma membrane"/>
    <property type="evidence" value="ECO:0007669"/>
    <property type="project" value="UniProtKB-SubCell"/>
</dbReference>
<feature type="domain" description="Ras-associating" evidence="12">
    <location>
        <begin position="411"/>
        <end position="497"/>
    </location>
</feature>
<keyword evidence="5" id="KW-0597">Phosphoprotein</keyword>
<feature type="domain" description="N-terminal Ras-GEF" evidence="13">
    <location>
        <begin position="73"/>
        <end position="186"/>
    </location>
</feature>
<proteinExistence type="predicted"/>
<dbReference type="InterPro" id="IPR029071">
    <property type="entry name" value="Ubiquitin-like_domsf"/>
</dbReference>
<evidence type="ECO:0000259" key="10">
    <source>
        <dbReference type="PROSITE" id="PS50009"/>
    </source>
</evidence>
<evidence type="ECO:0000256" key="3">
    <source>
        <dbReference type="ARBA" id="ARBA00022475"/>
    </source>
</evidence>
<dbReference type="InterPro" id="IPR001895">
    <property type="entry name" value="RASGEF_cat_dom"/>
</dbReference>
<evidence type="ECO:0000256" key="4">
    <source>
        <dbReference type="ARBA" id="ARBA00022490"/>
    </source>
</evidence>
<dbReference type="InterPro" id="IPR036034">
    <property type="entry name" value="PDZ_sf"/>
</dbReference>
<dbReference type="FunFam" id="1.20.870.10:FF:000001">
    <property type="entry name" value="rap guanine nucleotide exchange factor 2 isoform X2"/>
    <property type="match status" value="1"/>
</dbReference>
<dbReference type="FunFam" id="2.30.42.10:FF:000024">
    <property type="entry name" value="rap guanine nucleotide exchange factor 2 isoform X1"/>
    <property type="match status" value="1"/>
</dbReference>
<feature type="compositionally biased region" description="Polar residues" evidence="9">
    <location>
        <begin position="918"/>
        <end position="927"/>
    </location>
</feature>
<reference evidence="14 15" key="1">
    <citation type="submission" date="2020-10" db="EMBL/GenBank/DDBJ databases">
        <title>Pygocentrus nattereri (red-bellied piranha) genome, fPygNat1, primary haplotype.</title>
        <authorList>
            <person name="Myers G."/>
            <person name="Meyer A."/>
            <person name="Karagic N."/>
            <person name="Pippel M."/>
            <person name="Winkler S."/>
            <person name="Tracey A."/>
            <person name="Wood J."/>
            <person name="Formenti G."/>
            <person name="Howe K."/>
            <person name="Fedrigo O."/>
            <person name="Jarvis E.D."/>
        </authorList>
    </citation>
    <scope>NUCLEOTIDE SEQUENCE [LARGE SCALE GENOMIC DNA]</scope>
</reference>
<evidence type="ECO:0000256" key="1">
    <source>
        <dbReference type="ARBA" id="ARBA00004236"/>
    </source>
</evidence>
<evidence type="ECO:0000256" key="6">
    <source>
        <dbReference type="ARBA" id="ARBA00022658"/>
    </source>
</evidence>
<dbReference type="PROSITE" id="PS50009">
    <property type="entry name" value="RASGEF_CAT"/>
    <property type="match status" value="1"/>
</dbReference>
<dbReference type="SUPFAM" id="SSF50156">
    <property type="entry name" value="PDZ domain-like"/>
    <property type="match status" value="1"/>
</dbReference>
<dbReference type="InterPro" id="IPR036964">
    <property type="entry name" value="RASGEF_cat_dom_sf"/>
</dbReference>
<feature type="region of interest" description="Disordered" evidence="9">
    <location>
        <begin position="795"/>
        <end position="825"/>
    </location>
</feature>
<dbReference type="Pfam" id="PF00617">
    <property type="entry name" value="RasGEF"/>
    <property type="match status" value="1"/>
</dbReference>
<dbReference type="Ensembl" id="ENSPNAT00000015872.2">
    <property type="protein sequence ID" value="ENSPNAP00000029103.2"/>
    <property type="gene ID" value="ENSPNAG00000015267.2"/>
</dbReference>
<keyword evidence="15" id="KW-1185">Reference proteome</keyword>
<feature type="compositionally biased region" description="Basic and acidic residues" evidence="9">
    <location>
        <begin position="1036"/>
        <end position="1045"/>
    </location>
</feature>
<feature type="region of interest" description="Disordered" evidence="9">
    <location>
        <begin position="877"/>
        <end position="928"/>
    </location>
</feature>
<reference evidence="14" key="3">
    <citation type="submission" date="2025-09" db="UniProtKB">
        <authorList>
            <consortium name="Ensembl"/>
        </authorList>
    </citation>
    <scope>IDENTIFICATION</scope>
</reference>
<evidence type="ECO:0000256" key="5">
    <source>
        <dbReference type="ARBA" id="ARBA00022553"/>
    </source>
</evidence>
<dbReference type="GO" id="GO:0007264">
    <property type="term" value="P:small GTPase-mediated signal transduction"/>
    <property type="evidence" value="ECO:0007669"/>
    <property type="project" value="InterPro"/>
</dbReference>
<dbReference type="CDD" id="cd06755">
    <property type="entry name" value="PDZ_RapGEF2_RapGEF6-like"/>
    <property type="match status" value="1"/>
</dbReference>
<evidence type="ECO:0000313" key="14">
    <source>
        <dbReference type="Ensembl" id="ENSPNAP00000029103.2"/>
    </source>
</evidence>
<dbReference type="InterPro" id="IPR000159">
    <property type="entry name" value="RA_dom"/>
</dbReference>
<evidence type="ECO:0000256" key="2">
    <source>
        <dbReference type="ARBA" id="ARBA00004496"/>
    </source>
</evidence>
<evidence type="ECO:0000259" key="13">
    <source>
        <dbReference type="PROSITE" id="PS50212"/>
    </source>
</evidence>
<accession>A0A3B4E064</accession>
<dbReference type="InterPro" id="IPR014710">
    <property type="entry name" value="RmlC-like_jellyroll"/>
</dbReference>
<dbReference type="PROSITE" id="PS50106">
    <property type="entry name" value="PDZ"/>
    <property type="match status" value="1"/>
</dbReference>
<organism evidence="14 15">
    <name type="scientific">Pygocentrus nattereri</name>
    <name type="common">Red-bellied piranha</name>
    <dbReference type="NCBI Taxonomy" id="42514"/>
    <lineage>
        <taxon>Eukaryota</taxon>
        <taxon>Metazoa</taxon>
        <taxon>Chordata</taxon>
        <taxon>Craniata</taxon>
        <taxon>Vertebrata</taxon>
        <taxon>Euteleostomi</taxon>
        <taxon>Actinopterygii</taxon>
        <taxon>Neopterygii</taxon>
        <taxon>Teleostei</taxon>
        <taxon>Ostariophysi</taxon>
        <taxon>Characiformes</taxon>
        <taxon>Characoidei</taxon>
        <taxon>Pygocentrus</taxon>
    </lineage>
</organism>
<dbReference type="CDD" id="cd00155">
    <property type="entry name" value="RasGEF"/>
    <property type="match status" value="1"/>
</dbReference>
<reference evidence="14" key="2">
    <citation type="submission" date="2025-08" db="UniProtKB">
        <authorList>
            <consortium name="Ensembl"/>
        </authorList>
    </citation>
    <scope>IDENTIFICATION</scope>
</reference>
<evidence type="ECO:0000256" key="9">
    <source>
        <dbReference type="SAM" id="MobiDB-lite"/>
    </source>
</evidence>
<comment type="subcellular location">
    <subcellularLocation>
        <location evidence="1">Cell membrane</location>
    </subcellularLocation>
    <subcellularLocation>
        <location evidence="2">Cytoplasm</location>
    </subcellularLocation>
</comment>
<dbReference type="SMART" id="SM00229">
    <property type="entry name" value="RasGEFN"/>
    <property type="match status" value="1"/>
</dbReference>
<keyword evidence="4" id="KW-0963">Cytoplasm</keyword>
<dbReference type="AlphaFoldDB" id="A0A3B4E064"/>
<name>A0A3B4E064_PYGNA</name>
<evidence type="ECO:0000259" key="12">
    <source>
        <dbReference type="PROSITE" id="PS50200"/>
    </source>
</evidence>
<feature type="compositionally biased region" description="Polar residues" evidence="9">
    <location>
        <begin position="981"/>
        <end position="991"/>
    </location>
</feature>
<feature type="region of interest" description="Disordered" evidence="9">
    <location>
        <begin position="956"/>
        <end position="991"/>
    </location>
</feature>
<dbReference type="SUPFAM" id="SSF54236">
    <property type="entry name" value="Ubiquitin-like"/>
    <property type="match status" value="1"/>
</dbReference>
<dbReference type="PROSITE" id="PS50212">
    <property type="entry name" value="RASGEF_NTER"/>
    <property type="match status" value="1"/>
</dbReference>
<keyword evidence="6 8" id="KW-0344">Guanine-nucleotide releasing factor</keyword>
<evidence type="ECO:0000259" key="11">
    <source>
        <dbReference type="PROSITE" id="PS50106"/>
    </source>
</evidence>
<feature type="domain" description="Ras-GEF" evidence="10">
    <location>
        <begin position="522"/>
        <end position="741"/>
    </location>
</feature>
<dbReference type="PANTHER" id="PTHR45161:SF4">
    <property type="entry name" value="RAP GUANINE NUCLEOTIDE EXCHANGE FACTOR 6"/>
    <property type="match status" value="1"/>
</dbReference>
<dbReference type="GO" id="GO:0005737">
    <property type="term" value="C:cytoplasm"/>
    <property type="evidence" value="ECO:0007669"/>
    <property type="project" value="UniProtKB-SubCell"/>
</dbReference>
<feature type="compositionally biased region" description="Polar residues" evidence="9">
    <location>
        <begin position="956"/>
        <end position="973"/>
    </location>
</feature>
<dbReference type="Pfam" id="PF00618">
    <property type="entry name" value="RasGEF_N"/>
    <property type="match status" value="1"/>
</dbReference>
<keyword evidence="7" id="KW-0472">Membrane</keyword>
<dbReference type="Pfam" id="PF00595">
    <property type="entry name" value="PDZ"/>
    <property type="match status" value="1"/>
</dbReference>
<dbReference type="SUPFAM" id="SSF48366">
    <property type="entry name" value="Ras GEF"/>
    <property type="match status" value="1"/>
</dbReference>
<dbReference type="GeneTree" id="ENSGT00940000158124"/>
<dbReference type="InterPro" id="IPR001478">
    <property type="entry name" value="PDZ"/>
</dbReference>
<sequence>MGNSFGISASLDKQYMNGEVRTKMDDCQFVCIAQEDYWRILNHVEKNTHKVEEEGEIVMVKEHRELDRSGTRKGHIVIKGTPERLIMHLVEEPSVVDPTYIEDFLLTYRTFLSSPMEVGKKLLEWFNIDGLRDTVTRIVLLWVNNHFNDFEGNPSMTQFLEDFEILLDETKMKGHLRLLNIACAAKAKWRQVTLQKPSRESPLHFSLQGGSERGFGIFVETVEQGSKAAEAGLKRGDQIMEINGQNFENISYSKAMDILKNNTHLSLTVKTNIFVFKELQSRIRHEKKNGGLHIPKIQEKKGNRFSIAELPGDLEFPSDSKSQKKMKANTVSGGRNKIRKMLEKTRFSILPPKPFSDGGVGQSQDDSIVGTKQCRHSVAIMPIPGSLSSSSPDLLQPATSVLDFANPADIPDQVIRVFKADQQSCYIIISKDTTAKDVVSHVVNEFGLIAAPETYSLCEVSISPEGVIKQRRLPDQLSKLADRIQLNGRYYLKNNMETETLCSDEDAQELLRESQISLLQLSTVEVAAQLSMRDFGIFRNIESTEYVDNHLLSWTPAELINQETFWVAAEILREANTLKRMKIIKHFIKIALHCRECKNFNSMFAIISGLNLSPVSRLRSTWEKLPSKYEKLFRDLQDIFDPSRNMAKYRNILSSQSVQPPIIPLFPVVKKDLTFLHEGNDSIVDGLVNFEKLRMIAKEIRNVVRMTSANMDPALMFRQRSLSQGSTNSNLLDVQGGHKKRVRRSSLLNAKKLYEDAQMARKVKQYLAHLQVETDEEKFQIMSLQCEPAYSTLSKNLSERRSTKSDMSPVSMRSTPSSAKSQNRVSQVLQVPPVSLYPLRKKSIAKDLAAAYSKYTSGFCHIVLIFVISGYALMPSGRSDQSDSSHSEISSRSSIVSNCSSVDSMPAGPSEERCGGKASSQPETSLHTHPASDHCQLFLFVSSSLVRHSVTRGSTFTSSISTEELTPDHTSVSEAADSGRGSWTSCSSNSHDNFQSLQAQRALDLMNHRHPPMGGPIAEVEAGPAWSEDQMASRRHSGDSSDINHSRQSWASSSSLSDTYEGSYGTIKRKAAEHSGQGETANGQQSTDPAYKTVTSSTEKGLIGEGLSDDRYRAPPPTPPGYQGLALGDEGGALRPPHLKPPDYSVALQRSKLLQSPGTLADARRLVPPAKTTCFKKIHIC</sequence>
<dbReference type="InterPro" id="IPR000651">
    <property type="entry name" value="Ras-like_Gua-exchang_fac_N"/>
</dbReference>
<dbReference type="CDD" id="cd06224">
    <property type="entry name" value="REM"/>
    <property type="match status" value="1"/>
</dbReference>
<evidence type="ECO:0000256" key="8">
    <source>
        <dbReference type="PROSITE-ProRule" id="PRU00168"/>
    </source>
</evidence>
<dbReference type="CDD" id="cd01785">
    <property type="entry name" value="RA_PDZ-GEF1"/>
    <property type="match status" value="1"/>
</dbReference>
<dbReference type="SMART" id="SM00147">
    <property type="entry name" value="RasGEF"/>
    <property type="match status" value="1"/>
</dbReference>
<feature type="compositionally biased region" description="Low complexity" evidence="9">
    <location>
        <begin position="887"/>
        <end position="904"/>
    </location>
</feature>
<dbReference type="SMART" id="SM00314">
    <property type="entry name" value="RA"/>
    <property type="match status" value="1"/>
</dbReference>
<dbReference type="SMART" id="SM00228">
    <property type="entry name" value="PDZ"/>
    <property type="match status" value="1"/>
</dbReference>
<feature type="compositionally biased region" description="Low complexity" evidence="9">
    <location>
        <begin position="1046"/>
        <end position="1057"/>
    </location>
</feature>
<evidence type="ECO:0000313" key="15">
    <source>
        <dbReference type="Proteomes" id="UP001501920"/>
    </source>
</evidence>
<feature type="domain" description="PDZ" evidence="11">
    <location>
        <begin position="191"/>
        <end position="261"/>
    </location>
</feature>
<dbReference type="Proteomes" id="UP001501920">
    <property type="component" value="Chromosome 16"/>
</dbReference>
<dbReference type="PROSITE" id="PS50200">
    <property type="entry name" value="RA"/>
    <property type="match status" value="1"/>
</dbReference>
<dbReference type="Gene3D" id="1.10.840.10">
    <property type="entry name" value="Ras guanine-nucleotide exchange factors catalytic domain"/>
    <property type="match status" value="1"/>
</dbReference>
<keyword evidence="3" id="KW-1003">Cell membrane</keyword>
<evidence type="ECO:0008006" key="16">
    <source>
        <dbReference type="Google" id="ProtNLM"/>
    </source>
</evidence>
<dbReference type="FunFam" id="1.10.840.10:FF:000001">
    <property type="entry name" value="Rap guanine nucleotide exchange factor (GEF) 6"/>
    <property type="match status" value="1"/>
</dbReference>
<dbReference type="Gene3D" id="2.30.42.10">
    <property type="match status" value="1"/>
</dbReference>
<protein>
    <recommendedName>
        <fullName evidence="16">Rap guanine nucleotide exchange factor (GEF) 6</fullName>
    </recommendedName>
</protein>
<feature type="region of interest" description="Disordered" evidence="9">
    <location>
        <begin position="1027"/>
        <end position="1141"/>
    </location>
</feature>
<feature type="compositionally biased region" description="Polar residues" evidence="9">
    <location>
        <begin position="805"/>
        <end position="825"/>
    </location>
</feature>
<dbReference type="Pfam" id="PF00788">
    <property type="entry name" value="RA"/>
    <property type="match status" value="1"/>
</dbReference>
<dbReference type="GO" id="GO:0005085">
    <property type="term" value="F:guanyl-nucleotide exchange factor activity"/>
    <property type="evidence" value="ECO:0007669"/>
    <property type="project" value="UniProtKB-KW"/>
</dbReference>
<evidence type="ECO:0000256" key="7">
    <source>
        <dbReference type="ARBA" id="ARBA00023136"/>
    </source>
</evidence>
<dbReference type="Gene3D" id="1.20.870.10">
    <property type="entry name" value="Son of sevenless (SoS) protein Chain: S domain 1"/>
    <property type="match status" value="1"/>
</dbReference>
<feature type="compositionally biased region" description="Polar residues" evidence="9">
    <location>
        <begin position="1077"/>
        <end position="1099"/>
    </location>
</feature>
<dbReference type="Gene3D" id="2.60.120.10">
    <property type="entry name" value="Jelly Rolls"/>
    <property type="match status" value="1"/>
</dbReference>
<dbReference type="InterPro" id="IPR023578">
    <property type="entry name" value="Ras_GEF_dom_sf"/>
</dbReference>
<dbReference type="PANTHER" id="PTHR45161">
    <property type="entry name" value="CYTOSKELETON-ASSOCIATED PROTEIN 4"/>
    <property type="match status" value="1"/>
</dbReference>